<protein>
    <submittedName>
        <fullName evidence="2">Uncharacterized protein</fullName>
    </submittedName>
</protein>
<evidence type="ECO:0000313" key="3">
    <source>
        <dbReference type="Proteomes" id="UP000266723"/>
    </source>
</evidence>
<organism evidence="2 3">
    <name type="scientific">Brassica cretica</name>
    <name type="common">Mustard</name>
    <dbReference type="NCBI Taxonomy" id="69181"/>
    <lineage>
        <taxon>Eukaryota</taxon>
        <taxon>Viridiplantae</taxon>
        <taxon>Streptophyta</taxon>
        <taxon>Embryophyta</taxon>
        <taxon>Tracheophyta</taxon>
        <taxon>Spermatophyta</taxon>
        <taxon>Magnoliopsida</taxon>
        <taxon>eudicotyledons</taxon>
        <taxon>Gunneridae</taxon>
        <taxon>Pentapetalae</taxon>
        <taxon>rosids</taxon>
        <taxon>malvids</taxon>
        <taxon>Brassicales</taxon>
        <taxon>Brassicaceae</taxon>
        <taxon>Brassiceae</taxon>
        <taxon>Brassica</taxon>
    </lineage>
</organism>
<dbReference type="Proteomes" id="UP000266723">
    <property type="component" value="Unassembled WGS sequence"/>
</dbReference>
<evidence type="ECO:0000313" key="2">
    <source>
        <dbReference type="EMBL" id="KAF3547048.1"/>
    </source>
</evidence>
<feature type="region of interest" description="Disordered" evidence="1">
    <location>
        <begin position="163"/>
        <end position="191"/>
    </location>
</feature>
<reference evidence="2 3" key="1">
    <citation type="journal article" date="2020" name="BMC Genomics">
        <title>Intraspecific diversification of the crop wild relative Brassica cretica Lam. using demographic model selection.</title>
        <authorList>
            <person name="Kioukis A."/>
            <person name="Michalopoulou V.A."/>
            <person name="Briers L."/>
            <person name="Pirintsos S."/>
            <person name="Studholme D.J."/>
            <person name="Pavlidis P."/>
            <person name="Sarris P.F."/>
        </authorList>
    </citation>
    <scope>NUCLEOTIDE SEQUENCE [LARGE SCALE GENOMIC DNA]</scope>
    <source>
        <strain evidence="3">cv. PFS-1207/04</strain>
    </source>
</reference>
<gene>
    <name evidence="2" type="ORF">DY000_02008451</name>
</gene>
<name>A0ABQ7C6X1_BRACR</name>
<feature type="compositionally biased region" description="Basic and acidic residues" evidence="1">
    <location>
        <begin position="164"/>
        <end position="175"/>
    </location>
</feature>
<keyword evidence="3" id="KW-1185">Reference proteome</keyword>
<comment type="caution">
    <text evidence="2">The sequence shown here is derived from an EMBL/GenBank/DDBJ whole genome shotgun (WGS) entry which is preliminary data.</text>
</comment>
<accession>A0ABQ7C6X1</accession>
<evidence type="ECO:0000256" key="1">
    <source>
        <dbReference type="SAM" id="MobiDB-lite"/>
    </source>
</evidence>
<dbReference type="EMBL" id="QGKV02000832">
    <property type="protein sequence ID" value="KAF3547048.1"/>
    <property type="molecule type" value="Genomic_DNA"/>
</dbReference>
<proteinExistence type="predicted"/>
<sequence>MHGLMSYRRLARARSLRSDRAWLELGRYVAIELGSSSVATIRTELYLGNIRCDVFLTEHDLLQKDILVFCGDLDVNFVVTVFDPNRKYEMSSKKRSSKKGSLPANVPEELLVPKIEFVPHSPRLGCCQSCSFRDPCFNLSIIGFTKMNKHLVENFLAFRNSQGRSRDAKDDHEDSPGDEVLAADKGARGRM</sequence>